<dbReference type="InterPro" id="IPR001944">
    <property type="entry name" value="Glycoside_Hdrlase_35"/>
</dbReference>
<evidence type="ECO:0000313" key="6">
    <source>
        <dbReference type="Proteomes" id="UP000824890"/>
    </source>
</evidence>
<dbReference type="SUPFAM" id="SSF51445">
    <property type="entry name" value="(Trans)glycosidases"/>
    <property type="match status" value="1"/>
</dbReference>
<dbReference type="Pfam" id="PF01301">
    <property type="entry name" value="Glyco_hydro_35"/>
    <property type="match status" value="1"/>
</dbReference>
<dbReference type="EC" id="3.2.1.23" evidence="3"/>
<comment type="similarity">
    <text evidence="2">Belongs to the glycosyl hydrolase 35 family.</text>
</comment>
<dbReference type="EMBL" id="JAGKQM010000016">
    <property type="protein sequence ID" value="KAH0873760.1"/>
    <property type="molecule type" value="Genomic_DNA"/>
</dbReference>
<keyword evidence="6" id="KW-1185">Reference proteome</keyword>
<dbReference type="Gene3D" id="3.20.20.80">
    <property type="entry name" value="Glycosidases"/>
    <property type="match status" value="1"/>
</dbReference>
<dbReference type="InterPro" id="IPR017853">
    <property type="entry name" value="GH"/>
</dbReference>
<evidence type="ECO:0000256" key="3">
    <source>
        <dbReference type="ARBA" id="ARBA00012756"/>
    </source>
</evidence>
<dbReference type="InterPro" id="IPR031330">
    <property type="entry name" value="Gly_Hdrlase_35_cat"/>
</dbReference>
<evidence type="ECO:0000256" key="2">
    <source>
        <dbReference type="ARBA" id="ARBA00009809"/>
    </source>
</evidence>
<reference evidence="5 6" key="1">
    <citation type="submission" date="2021-05" db="EMBL/GenBank/DDBJ databases">
        <title>Genome Assembly of Synthetic Allotetraploid Brassica napus Reveals Homoeologous Exchanges between Subgenomes.</title>
        <authorList>
            <person name="Davis J.T."/>
        </authorList>
    </citation>
    <scope>NUCLEOTIDE SEQUENCE [LARGE SCALE GENOMIC DNA]</scope>
    <source>
        <strain evidence="6">cv. Da-Ae</strain>
        <tissue evidence="5">Seedling</tissue>
    </source>
</reference>
<dbReference type="PRINTS" id="PR00742">
    <property type="entry name" value="GLHYDRLASE35"/>
</dbReference>
<evidence type="ECO:0000259" key="4">
    <source>
        <dbReference type="Pfam" id="PF01301"/>
    </source>
</evidence>
<comment type="catalytic activity">
    <reaction evidence="1">
        <text>Hydrolysis of terminal non-reducing beta-D-galactose residues in beta-D-galactosides.</text>
        <dbReference type="EC" id="3.2.1.23"/>
    </reaction>
</comment>
<name>A0ABQ7Z0T2_BRANA</name>
<gene>
    <name evidence="5" type="ORF">HID58_071122</name>
</gene>
<protein>
    <recommendedName>
        <fullName evidence="3">beta-galactosidase</fullName>
        <ecNumber evidence="3">3.2.1.23</ecNumber>
    </recommendedName>
</protein>
<feature type="domain" description="Glycoside hydrolase 35 catalytic" evidence="4">
    <location>
        <begin position="100"/>
        <end position="163"/>
    </location>
</feature>
<comment type="caution">
    <text evidence="5">The sequence shown here is derived from an EMBL/GenBank/DDBJ whole genome shotgun (WGS) entry which is preliminary data.</text>
</comment>
<dbReference type="Proteomes" id="UP000824890">
    <property type="component" value="Unassembled WGS sequence"/>
</dbReference>
<accession>A0ABQ7Z0T2</accession>
<evidence type="ECO:0000313" key="5">
    <source>
        <dbReference type="EMBL" id="KAH0873760.1"/>
    </source>
</evidence>
<dbReference type="PANTHER" id="PTHR23421">
    <property type="entry name" value="BETA-GALACTOSIDASE RELATED"/>
    <property type="match status" value="1"/>
</dbReference>
<evidence type="ECO:0000256" key="1">
    <source>
        <dbReference type="ARBA" id="ARBA00001412"/>
    </source>
</evidence>
<proteinExistence type="inferred from homology"/>
<sequence>MVRSEEELHVMLNVRGGNGRFSENERAILNERGDNGRCWMWRDDRERVMPGGDMRVRAMLIGERRELRETVILRGEKVDDAVSLLALVYATIVSHDGRAITIDGHRRVLLSGSIHYPGSTPEMWRNLIKRGKEGGLDAIETYVFWNAHEPTRRQYDFFGKLDLI</sequence>
<organism evidence="5 6">
    <name type="scientific">Brassica napus</name>
    <name type="common">Rape</name>
    <dbReference type="NCBI Taxonomy" id="3708"/>
    <lineage>
        <taxon>Eukaryota</taxon>
        <taxon>Viridiplantae</taxon>
        <taxon>Streptophyta</taxon>
        <taxon>Embryophyta</taxon>
        <taxon>Tracheophyta</taxon>
        <taxon>Spermatophyta</taxon>
        <taxon>Magnoliopsida</taxon>
        <taxon>eudicotyledons</taxon>
        <taxon>Gunneridae</taxon>
        <taxon>Pentapetalae</taxon>
        <taxon>rosids</taxon>
        <taxon>malvids</taxon>
        <taxon>Brassicales</taxon>
        <taxon>Brassicaceae</taxon>
        <taxon>Brassiceae</taxon>
        <taxon>Brassica</taxon>
    </lineage>
</organism>